<dbReference type="RefSeq" id="WP_236096151.1">
    <property type="nucleotide sequence ID" value="NZ_JTHE03000056.1"/>
</dbReference>
<dbReference type="Proteomes" id="UP000031561">
    <property type="component" value="Unassembled WGS sequence"/>
</dbReference>
<sequence>LIAAVERLRAGFKAQLEEAAALPIGQKEKTPLAKTVRTVRNLLKVESALWTFVSTPGIEPTNNAAEQALRSAVIWRRTSFGSQSQAGSQFVARILTVVTSLKIQKRNPVDYLAQACRAKRLGVEAPSLVPQPLGNLETPMAA</sequence>
<proteinExistence type="predicted"/>
<dbReference type="PANTHER" id="PTHR33678">
    <property type="entry name" value="BLL1576 PROTEIN"/>
    <property type="match status" value="1"/>
</dbReference>
<reference evidence="2 3" key="1">
    <citation type="journal article" date="2015" name="Genome Announc.">
        <title>Draft Genome Sequence of Filamentous Marine Cyanobacterium Lyngbya confervoides Strain BDU141951.</title>
        <authorList>
            <person name="Chandrababunaidu M.M."/>
            <person name="Sen D."/>
            <person name="Tripathy S."/>
        </authorList>
    </citation>
    <scope>NUCLEOTIDE SEQUENCE [LARGE SCALE GENOMIC DNA]</scope>
    <source>
        <strain evidence="2 3">BDU141951</strain>
    </source>
</reference>
<evidence type="ECO:0000313" key="3">
    <source>
        <dbReference type="Proteomes" id="UP000031561"/>
    </source>
</evidence>
<gene>
    <name evidence="2" type="ORF">QQ91_0009930</name>
</gene>
<dbReference type="PANTHER" id="PTHR33678:SF2">
    <property type="match status" value="1"/>
</dbReference>
<dbReference type="Pfam" id="PF03050">
    <property type="entry name" value="DDE_Tnp_IS66"/>
    <property type="match status" value="1"/>
</dbReference>
<keyword evidence="3" id="KW-1185">Reference proteome</keyword>
<dbReference type="InterPro" id="IPR052344">
    <property type="entry name" value="Transposase-related"/>
</dbReference>
<name>A0ABD4T490_9CYAN</name>
<evidence type="ECO:0000259" key="1">
    <source>
        <dbReference type="Pfam" id="PF03050"/>
    </source>
</evidence>
<feature type="domain" description="Transposase IS66 central" evidence="1">
    <location>
        <begin position="7"/>
        <end position="89"/>
    </location>
</feature>
<protein>
    <submittedName>
        <fullName evidence="2">Transposase</fullName>
    </submittedName>
</protein>
<feature type="non-terminal residue" evidence="2">
    <location>
        <position position="1"/>
    </location>
</feature>
<organism evidence="2 3">
    <name type="scientific">Lyngbya confervoides BDU141951</name>
    <dbReference type="NCBI Taxonomy" id="1574623"/>
    <lineage>
        <taxon>Bacteria</taxon>
        <taxon>Bacillati</taxon>
        <taxon>Cyanobacteriota</taxon>
        <taxon>Cyanophyceae</taxon>
        <taxon>Oscillatoriophycideae</taxon>
        <taxon>Oscillatoriales</taxon>
        <taxon>Microcoleaceae</taxon>
        <taxon>Lyngbya</taxon>
    </lineage>
</organism>
<dbReference type="AlphaFoldDB" id="A0ABD4T490"/>
<dbReference type="EMBL" id="JTHE03000056">
    <property type="protein sequence ID" value="MCM1983140.1"/>
    <property type="molecule type" value="Genomic_DNA"/>
</dbReference>
<accession>A0ABD4T490</accession>
<comment type="caution">
    <text evidence="2">The sequence shown here is derived from an EMBL/GenBank/DDBJ whole genome shotgun (WGS) entry which is preliminary data.</text>
</comment>
<dbReference type="InterPro" id="IPR004291">
    <property type="entry name" value="Transposase_IS66_central"/>
</dbReference>
<evidence type="ECO:0000313" key="2">
    <source>
        <dbReference type="EMBL" id="MCM1983140.1"/>
    </source>
</evidence>